<dbReference type="OMA" id="CSKFPLG"/>
<dbReference type="Bgee" id="ENSPREG00000018617">
    <property type="expression patterns" value="Expressed in caudal fin and 1 other cell type or tissue"/>
</dbReference>
<dbReference type="InterPro" id="IPR015526">
    <property type="entry name" value="Frizzled/SFRP"/>
</dbReference>
<dbReference type="SMART" id="SM00063">
    <property type="entry name" value="FRI"/>
    <property type="match status" value="1"/>
</dbReference>
<keyword evidence="1" id="KW-0217">Developmental protein</keyword>
<reference evidence="6" key="1">
    <citation type="submission" date="2013-11" db="EMBL/GenBank/DDBJ databases">
        <title>The genomic landscape of the Guanapo guppy.</title>
        <authorList>
            <person name="Kuenstner A."/>
            <person name="Dreyer C."/>
        </authorList>
    </citation>
    <scope>NUCLEOTIDE SEQUENCE</scope>
    <source>
        <strain evidence="6">Guanapo</strain>
    </source>
</reference>
<dbReference type="Pfam" id="PF01392">
    <property type="entry name" value="Fz"/>
    <property type="match status" value="1"/>
</dbReference>
<evidence type="ECO:0000256" key="1">
    <source>
        <dbReference type="ARBA" id="ARBA00022473"/>
    </source>
</evidence>
<evidence type="ECO:0000259" key="4">
    <source>
        <dbReference type="PROSITE" id="PS50038"/>
    </source>
</evidence>
<keyword evidence="2 3" id="KW-1015">Disulfide bond</keyword>
<dbReference type="GeneTree" id="ENSGT00940000166686"/>
<dbReference type="GO" id="GO:0005615">
    <property type="term" value="C:extracellular space"/>
    <property type="evidence" value="ECO:0007669"/>
    <property type="project" value="TreeGrafter"/>
</dbReference>
<dbReference type="InterPro" id="IPR036790">
    <property type="entry name" value="Frizzled_dom_sf"/>
</dbReference>
<dbReference type="GO" id="GO:0035567">
    <property type="term" value="P:non-canonical Wnt signaling pathway"/>
    <property type="evidence" value="ECO:0007669"/>
    <property type="project" value="TreeGrafter"/>
</dbReference>
<dbReference type="GO" id="GO:0017147">
    <property type="term" value="F:Wnt-protein binding"/>
    <property type="evidence" value="ECO:0007669"/>
    <property type="project" value="TreeGrafter"/>
</dbReference>
<dbReference type="PROSITE" id="PS50038">
    <property type="entry name" value="FZ"/>
    <property type="match status" value="1"/>
</dbReference>
<name>A0A3P9Q022_POERE</name>
<feature type="domain" description="FZ" evidence="4">
    <location>
        <begin position="1"/>
        <end position="83"/>
    </location>
</feature>
<evidence type="ECO:0000256" key="2">
    <source>
        <dbReference type="ARBA" id="ARBA00023157"/>
    </source>
</evidence>
<evidence type="ECO:0000313" key="5">
    <source>
        <dbReference type="Ensembl" id="ENSPREP00000027507.1"/>
    </source>
</evidence>
<dbReference type="Ensembl" id="ENSPRET00000027807.1">
    <property type="protein sequence ID" value="ENSPREP00000027507.1"/>
    <property type="gene ID" value="ENSPREG00000018617.1"/>
</dbReference>
<dbReference type="Gene3D" id="1.10.2000.10">
    <property type="entry name" value="Frizzled cysteine-rich domain"/>
    <property type="match status" value="1"/>
</dbReference>
<dbReference type="GO" id="GO:0005737">
    <property type="term" value="C:cytoplasm"/>
    <property type="evidence" value="ECO:0007669"/>
    <property type="project" value="TreeGrafter"/>
</dbReference>
<evidence type="ECO:0000256" key="3">
    <source>
        <dbReference type="PROSITE-ProRule" id="PRU00090"/>
    </source>
</evidence>
<dbReference type="GO" id="GO:0060070">
    <property type="term" value="P:canonical Wnt signaling pathway"/>
    <property type="evidence" value="ECO:0007669"/>
    <property type="project" value="TreeGrafter"/>
</dbReference>
<dbReference type="PANTHER" id="PTHR11309">
    <property type="entry name" value="FRIZZLED"/>
    <property type="match status" value="1"/>
</dbReference>
<comment type="caution">
    <text evidence="3">Lacks conserved residue(s) required for the propagation of feature annotation.</text>
</comment>
<dbReference type="AlphaFoldDB" id="A0A3P9Q022"/>
<proteinExistence type="predicted"/>
<keyword evidence="6" id="KW-1185">Reference proteome</keyword>
<dbReference type="InterPro" id="IPR020067">
    <property type="entry name" value="Frizzled_dom"/>
</dbReference>
<sequence>QANVGLEIHQFTPFVKLQCSPHLKPFLCSIYTPKCVSAKAQPPCRTLCEQARSECASLMSTHNFQWPKSLRCESFTTESCKEVSLLH</sequence>
<evidence type="ECO:0000313" key="6">
    <source>
        <dbReference type="Proteomes" id="UP000242638"/>
    </source>
</evidence>
<reference evidence="5" key="3">
    <citation type="submission" date="2025-09" db="UniProtKB">
        <authorList>
            <consortium name="Ensembl"/>
        </authorList>
    </citation>
    <scope>IDENTIFICATION</scope>
    <source>
        <strain evidence="5">Guanapo</strain>
    </source>
</reference>
<dbReference type="STRING" id="8081.ENSPREP00000027507"/>
<dbReference type="Proteomes" id="UP000242638">
    <property type="component" value="Unassembled WGS sequence"/>
</dbReference>
<organism evidence="5 6">
    <name type="scientific">Poecilia reticulata</name>
    <name type="common">Guppy</name>
    <name type="synonym">Acanthophacelus reticulatus</name>
    <dbReference type="NCBI Taxonomy" id="8081"/>
    <lineage>
        <taxon>Eukaryota</taxon>
        <taxon>Metazoa</taxon>
        <taxon>Chordata</taxon>
        <taxon>Craniata</taxon>
        <taxon>Vertebrata</taxon>
        <taxon>Euteleostomi</taxon>
        <taxon>Actinopterygii</taxon>
        <taxon>Neopterygii</taxon>
        <taxon>Teleostei</taxon>
        <taxon>Neoteleostei</taxon>
        <taxon>Acanthomorphata</taxon>
        <taxon>Ovalentaria</taxon>
        <taxon>Atherinomorphae</taxon>
        <taxon>Cyprinodontiformes</taxon>
        <taxon>Poeciliidae</taxon>
        <taxon>Poeciliinae</taxon>
        <taxon>Poecilia</taxon>
    </lineage>
</organism>
<dbReference type="SUPFAM" id="SSF63501">
    <property type="entry name" value="Frizzled cysteine-rich domain"/>
    <property type="match status" value="1"/>
</dbReference>
<reference evidence="5" key="2">
    <citation type="submission" date="2025-08" db="UniProtKB">
        <authorList>
            <consortium name="Ensembl"/>
        </authorList>
    </citation>
    <scope>IDENTIFICATION</scope>
    <source>
        <strain evidence="5">Guanapo</strain>
    </source>
</reference>
<dbReference type="PANTHER" id="PTHR11309:SF97">
    <property type="entry name" value="SECRETED FRIZZLED-RELATED PROTEIN 3"/>
    <property type="match status" value="1"/>
</dbReference>
<protein>
    <recommendedName>
        <fullName evidence="4">FZ domain-containing protein</fullName>
    </recommendedName>
</protein>
<accession>A0A3P9Q022</accession>
<feature type="disulfide bond" evidence="3">
    <location>
        <begin position="48"/>
        <end position="72"/>
    </location>
</feature>